<evidence type="ECO:0000256" key="12">
    <source>
        <dbReference type="RuleBase" id="RU003953"/>
    </source>
</evidence>
<accession>A0A6V8NZN6</accession>
<dbReference type="InterPro" id="IPR000644">
    <property type="entry name" value="CBS_dom"/>
</dbReference>
<evidence type="ECO:0000256" key="11">
    <source>
        <dbReference type="PROSITE-ProRule" id="PRU00703"/>
    </source>
</evidence>
<evidence type="ECO:0000256" key="2">
    <source>
        <dbReference type="ARBA" id="ARBA00007265"/>
    </source>
</evidence>
<comment type="cofactor">
    <cofactor evidence="1">
        <name>Mg(2+)</name>
        <dbReference type="ChEBI" id="CHEBI:18420"/>
    </cofactor>
</comment>
<sequence length="879" mass="99496">MEVISSHTNTDFDSFAAMIAARKIYPDAIMAFSGSLNPNVRDFYSLHADVLVFADPDQIDLDRIKRLIIVDTRSAHRLGEFRSVAEREDVEVLVFDHHPVAEGDLRVERDFSQMLGTTTTILLEMIKEKGIEISPLEATIFALGIYEETGSLSYSTTTARDVEMLAFLMSQKANLEVVRTFLGAPLSREQHQLLEKLIFSSHKVRINDVDILISTAEMEQYIDGLSILTNKLGEIEESRVIFTAAGTQDRIYMVGRSRMEEVDASRVLAHFGGGGHPQAASAVVRDSSLAQVERKLISVLKKEVRKPQVAGNLMSRPVKTIDSETTILEAGNIMTKYGHAGLPIVQGDKLIGVISRKDVDKAIGHGLGHAPVKGFLSKEVVTADLTTSIMELRTMMIEHNIGRIPVVDKGKLVGIITRTDLLRALHGSDYISGREQLPPSGVIIETSEIKKRMKDLLPHFIQEVLEKTGQIASELNVKAYLVGGIVRDILLNQPNFDLDIVIEGDGITFAKRLTEIIGGRIRTHQKFGTAVLILKNGFHVDIATARTEFYEYPAALPSVERGSIRQDLYRRDFTINAMAISLNEDTFGEVLDFFGGQRDLAKRKIRVLHNLSFIDDPTRIFRAVRFEQRFGFQMDGSTEILLKRALGMELVEELTSSRVRDEIILILSEPEPWKAVKRLAELEVTKILHPHLAIDEVRLEDLEKIDRSYVQLQEFFCESPRRWLCLLMGLLMDFPPQEVSAWTLKMKFRKRDIRKMEESIRNFAHTAENLSSRNLKDSQIYLFCQGLSAETLVLLHALKPATSKCIEKYVENLKDVQVEISGRDLKEMGYRPGPLFRKVLMVLLLARIDGQVRNREEEEKFVRRWMEVEGLPGHERRRD</sequence>
<dbReference type="CDD" id="cd05398">
    <property type="entry name" value="NT_ClassII-CCAase"/>
    <property type="match status" value="1"/>
</dbReference>
<proteinExistence type="inferred from homology"/>
<dbReference type="PANTHER" id="PTHR47788">
    <property type="entry name" value="POLYA POLYMERASE"/>
    <property type="match status" value="1"/>
</dbReference>
<dbReference type="PANTHER" id="PTHR47788:SF1">
    <property type="entry name" value="A-ADDING TRNA NUCLEOTIDYLTRANSFERASE"/>
    <property type="match status" value="1"/>
</dbReference>
<evidence type="ECO:0000256" key="6">
    <source>
        <dbReference type="ARBA" id="ARBA00022695"/>
    </source>
</evidence>
<feature type="domain" description="CBS" evidence="13">
    <location>
        <begin position="376"/>
        <end position="431"/>
    </location>
</feature>
<dbReference type="EMBL" id="BLRX01000007">
    <property type="protein sequence ID" value="GFP24681.1"/>
    <property type="molecule type" value="Genomic_DNA"/>
</dbReference>
<dbReference type="AlphaFoldDB" id="A0A6V8NZN6"/>
<evidence type="ECO:0000313" key="17">
    <source>
        <dbReference type="Proteomes" id="UP000576480"/>
    </source>
</evidence>
<evidence type="ECO:0000256" key="1">
    <source>
        <dbReference type="ARBA" id="ARBA00001946"/>
    </source>
</evidence>
<dbReference type="SUPFAM" id="SSF54631">
    <property type="entry name" value="CBS-domain pair"/>
    <property type="match status" value="1"/>
</dbReference>
<keyword evidence="9" id="KW-0460">Magnesium</keyword>
<dbReference type="SUPFAM" id="SSF64182">
    <property type="entry name" value="DHH phosphoesterases"/>
    <property type="match status" value="1"/>
</dbReference>
<dbReference type="Proteomes" id="UP000576480">
    <property type="component" value="Unassembled WGS sequence"/>
</dbReference>
<comment type="similarity">
    <text evidence="2 12">Belongs to the tRNA nucleotidyltransferase/poly(A) polymerase family.</text>
</comment>
<dbReference type="Gene3D" id="3.90.1640.10">
    <property type="entry name" value="inorganic pyrophosphatase (n-terminal core)"/>
    <property type="match status" value="1"/>
</dbReference>
<evidence type="ECO:0000313" key="15">
    <source>
        <dbReference type="EMBL" id="GFP34312.1"/>
    </source>
</evidence>
<dbReference type="InterPro" id="IPR002646">
    <property type="entry name" value="PolA_pol_head_dom"/>
</dbReference>
<keyword evidence="4 12" id="KW-0808">Transferase</keyword>
<dbReference type="InterPro" id="IPR032828">
    <property type="entry name" value="PolyA_RNA-bd"/>
</dbReference>
<evidence type="ECO:0000256" key="7">
    <source>
        <dbReference type="ARBA" id="ARBA00022723"/>
    </source>
</evidence>
<dbReference type="InterPro" id="IPR001667">
    <property type="entry name" value="DDH_dom"/>
</dbReference>
<dbReference type="GO" id="GO:0008033">
    <property type="term" value="P:tRNA processing"/>
    <property type="evidence" value="ECO:0007669"/>
    <property type="project" value="UniProtKB-KW"/>
</dbReference>
<dbReference type="Pfam" id="PF12627">
    <property type="entry name" value="PolyA_pol_RNAbd"/>
    <property type="match status" value="1"/>
</dbReference>
<keyword evidence="11" id="KW-0129">CBS domain</keyword>
<evidence type="ECO:0000256" key="10">
    <source>
        <dbReference type="ARBA" id="ARBA00022884"/>
    </source>
</evidence>
<dbReference type="GO" id="GO:0046872">
    <property type="term" value="F:metal ion binding"/>
    <property type="evidence" value="ECO:0007669"/>
    <property type="project" value="UniProtKB-KW"/>
</dbReference>
<dbReference type="PROSITE" id="PS51371">
    <property type="entry name" value="CBS"/>
    <property type="match status" value="2"/>
</dbReference>
<evidence type="ECO:0000313" key="14">
    <source>
        <dbReference type="EMBL" id="GFP24681.1"/>
    </source>
</evidence>
<dbReference type="SUPFAM" id="SSF81301">
    <property type="entry name" value="Nucleotidyltransferase"/>
    <property type="match status" value="1"/>
</dbReference>
<keyword evidence="3" id="KW-0820">tRNA-binding</keyword>
<reference evidence="16 17" key="1">
    <citation type="journal article" date="2020" name="Front. Microbiol.">
        <title>Single-cell genomics of novel Actinobacteria with the Wood-Ljungdahl pathway discovered in a serpentinizing system.</title>
        <authorList>
            <person name="Merino N."/>
            <person name="Kawai M."/>
            <person name="Boyd E.S."/>
            <person name="Colman D.R."/>
            <person name="McGlynn S.E."/>
            <person name="Nealson K.H."/>
            <person name="Kurokawa K."/>
            <person name="Hongoh Y."/>
        </authorList>
    </citation>
    <scope>NUCLEOTIDE SEQUENCE [LARGE SCALE GENOMIC DNA]</scope>
    <source>
        <strain evidence="14 16">S25</strain>
        <strain evidence="15 17">S43</strain>
    </source>
</reference>
<dbReference type="GO" id="GO:0000049">
    <property type="term" value="F:tRNA binding"/>
    <property type="evidence" value="ECO:0007669"/>
    <property type="project" value="UniProtKB-KW"/>
</dbReference>
<feature type="domain" description="CBS" evidence="13">
    <location>
        <begin position="314"/>
        <end position="372"/>
    </location>
</feature>
<dbReference type="Pfam" id="PF01368">
    <property type="entry name" value="DHH"/>
    <property type="match status" value="1"/>
</dbReference>
<dbReference type="InterPro" id="IPR046342">
    <property type="entry name" value="CBS_dom_sf"/>
</dbReference>
<comment type="caution">
    <text evidence="14">The sequence shown here is derived from an EMBL/GenBank/DDBJ whole genome shotgun (WGS) entry which is preliminary data.</text>
</comment>
<dbReference type="Pfam" id="PF00571">
    <property type="entry name" value="CBS"/>
    <property type="match status" value="2"/>
</dbReference>
<keyword evidence="10 12" id="KW-0694">RNA-binding</keyword>
<gene>
    <name evidence="14" type="ORF">HKBW3S25_00118</name>
    <name evidence="15" type="ORF">HKBW3S43_00105</name>
</gene>
<protein>
    <submittedName>
        <fullName evidence="14">tRNA nucleotidyltransferase (CCA-adding enzyme)</fullName>
    </submittedName>
</protein>
<dbReference type="InterPro" id="IPR052390">
    <property type="entry name" value="tRNA_nt/polyA_polymerase"/>
</dbReference>
<evidence type="ECO:0000256" key="4">
    <source>
        <dbReference type="ARBA" id="ARBA00022679"/>
    </source>
</evidence>
<dbReference type="Gene3D" id="3.10.310.30">
    <property type="match status" value="1"/>
</dbReference>
<keyword evidence="8" id="KW-0547">Nucleotide-binding</keyword>
<dbReference type="Gene3D" id="1.10.3090.10">
    <property type="entry name" value="cca-adding enzyme, domain 2"/>
    <property type="match status" value="1"/>
</dbReference>
<dbReference type="Gene3D" id="3.30.460.10">
    <property type="entry name" value="Beta Polymerase, domain 2"/>
    <property type="match status" value="1"/>
</dbReference>
<evidence type="ECO:0000256" key="8">
    <source>
        <dbReference type="ARBA" id="ARBA00022741"/>
    </source>
</evidence>
<evidence type="ECO:0000256" key="5">
    <source>
        <dbReference type="ARBA" id="ARBA00022694"/>
    </source>
</evidence>
<organism evidence="14 16">
    <name type="scientific">Candidatus Hakubella thermalkaliphila</name>
    <dbReference type="NCBI Taxonomy" id="2754717"/>
    <lineage>
        <taxon>Bacteria</taxon>
        <taxon>Bacillati</taxon>
        <taxon>Actinomycetota</taxon>
        <taxon>Actinomycetota incertae sedis</taxon>
        <taxon>Candidatus Hakubellales</taxon>
        <taxon>Candidatus Hakubellaceae</taxon>
        <taxon>Candidatus Hakubella</taxon>
    </lineage>
</organism>
<dbReference type="InterPro" id="IPR038763">
    <property type="entry name" value="DHH_sf"/>
</dbReference>
<dbReference type="GO" id="GO:0000166">
    <property type="term" value="F:nucleotide binding"/>
    <property type="evidence" value="ECO:0007669"/>
    <property type="project" value="UniProtKB-KW"/>
</dbReference>
<keyword evidence="6" id="KW-0548">Nucleotidyltransferase</keyword>
<name>A0A6V8NZN6_9ACTN</name>
<dbReference type="EMBL" id="BLSB01000003">
    <property type="protein sequence ID" value="GFP34312.1"/>
    <property type="molecule type" value="Genomic_DNA"/>
</dbReference>
<dbReference type="InterPro" id="IPR043519">
    <property type="entry name" value="NT_sf"/>
</dbReference>
<dbReference type="GO" id="GO:0016779">
    <property type="term" value="F:nucleotidyltransferase activity"/>
    <property type="evidence" value="ECO:0007669"/>
    <property type="project" value="UniProtKB-KW"/>
</dbReference>
<dbReference type="SMART" id="SM00116">
    <property type="entry name" value="CBS"/>
    <property type="match status" value="2"/>
</dbReference>
<dbReference type="Pfam" id="PF01743">
    <property type="entry name" value="PolyA_pol"/>
    <property type="match status" value="1"/>
</dbReference>
<evidence type="ECO:0000259" key="13">
    <source>
        <dbReference type="PROSITE" id="PS51371"/>
    </source>
</evidence>
<evidence type="ECO:0000256" key="3">
    <source>
        <dbReference type="ARBA" id="ARBA00022555"/>
    </source>
</evidence>
<dbReference type="CDD" id="cd04595">
    <property type="entry name" value="CBS_pair_DHH_polyA_Pol_assoc"/>
    <property type="match status" value="1"/>
</dbReference>
<dbReference type="Proteomes" id="UP000543224">
    <property type="component" value="Unassembled WGS sequence"/>
</dbReference>
<keyword evidence="5" id="KW-0819">tRNA processing</keyword>
<dbReference type="Pfam" id="PF02272">
    <property type="entry name" value="DHHA1"/>
    <property type="match status" value="1"/>
</dbReference>
<evidence type="ECO:0000313" key="16">
    <source>
        <dbReference type="Proteomes" id="UP000543224"/>
    </source>
</evidence>
<keyword evidence="7" id="KW-0479">Metal-binding</keyword>
<evidence type="ECO:0000256" key="9">
    <source>
        <dbReference type="ARBA" id="ARBA00022842"/>
    </source>
</evidence>
<dbReference type="InterPro" id="IPR003156">
    <property type="entry name" value="DHHA1_dom"/>
</dbReference>
<dbReference type="Gene3D" id="3.10.580.10">
    <property type="entry name" value="CBS-domain"/>
    <property type="match status" value="1"/>
</dbReference>
<dbReference type="SUPFAM" id="SSF81891">
    <property type="entry name" value="Poly A polymerase C-terminal region-like"/>
    <property type="match status" value="1"/>
</dbReference>